<keyword evidence="4" id="KW-1185">Reference proteome</keyword>
<protein>
    <submittedName>
        <fullName evidence="3">NADPH-dependent ferric siderophore reductase</fullName>
    </submittedName>
</protein>
<dbReference type="EMBL" id="JACIDW010000001">
    <property type="protein sequence ID" value="MBB3962578.1"/>
    <property type="molecule type" value="Genomic_DNA"/>
</dbReference>
<dbReference type="Gene3D" id="3.40.50.80">
    <property type="entry name" value="Nucleotide-binding domain of ferredoxin-NADP reductase (FNR) module"/>
    <property type="match status" value="1"/>
</dbReference>
<dbReference type="GO" id="GO:0016491">
    <property type="term" value="F:oxidoreductase activity"/>
    <property type="evidence" value="ECO:0007669"/>
    <property type="project" value="InterPro"/>
</dbReference>
<dbReference type="InterPro" id="IPR017927">
    <property type="entry name" value="FAD-bd_FR_type"/>
</dbReference>
<dbReference type="SUPFAM" id="SSF63380">
    <property type="entry name" value="Riboflavin synthase domain-like"/>
    <property type="match status" value="1"/>
</dbReference>
<dbReference type="InterPro" id="IPR039261">
    <property type="entry name" value="FNR_nucleotide-bd"/>
</dbReference>
<dbReference type="InterPro" id="IPR014543">
    <property type="entry name" value="UCP028291"/>
</dbReference>
<comment type="caution">
    <text evidence="3">The sequence shown here is derived from an EMBL/GenBank/DDBJ whole genome shotgun (WGS) entry which is preliminary data.</text>
</comment>
<dbReference type="PROSITE" id="PS51384">
    <property type="entry name" value="FAD_FR"/>
    <property type="match status" value="1"/>
</dbReference>
<dbReference type="Gene3D" id="3.30.310.50">
    <property type="entry name" value="Alpha-D-phosphohexomutase, C-terminal domain"/>
    <property type="match status" value="1"/>
</dbReference>
<comment type="similarity">
    <text evidence="1">Belongs to the SIP oxidoreductase family.</text>
</comment>
<evidence type="ECO:0000256" key="1">
    <source>
        <dbReference type="ARBA" id="ARBA00035644"/>
    </source>
</evidence>
<dbReference type="PANTHER" id="PTHR30157:SF0">
    <property type="entry name" value="NADPH-DEPENDENT FERRIC-CHELATE REDUCTASE"/>
    <property type="match status" value="1"/>
</dbReference>
<dbReference type="Pfam" id="PF09981">
    <property type="entry name" value="DUF2218"/>
    <property type="match status" value="1"/>
</dbReference>
<dbReference type="Pfam" id="PF08021">
    <property type="entry name" value="FAD_binding_9"/>
    <property type="match status" value="1"/>
</dbReference>
<proteinExistence type="inferred from homology"/>
<dbReference type="RefSeq" id="WP_183898314.1">
    <property type="nucleotide sequence ID" value="NZ_JACIDW010000001.1"/>
</dbReference>
<dbReference type="Pfam" id="PF04954">
    <property type="entry name" value="SIP"/>
    <property type="match status" value="1"/>
</dbReference>
<name>A0A7W6CKB2_9HYPH</name>
<dbReference type="InterPro" id="IPR039374">
    <property type="entry name" value="SIP_fam"/>
</dbReference>
<accession>A0A7W6CKB2</accession>
<evidence type="ECO:0000313" key="4">
    <source>
        <dbReference type="Proteomes" id="UP000582090"/>
    </source>
</evidence>
<evidence type="ECO:0000259" key="2">
    <source>
        <dbReference type="PROSITE" id="PS51384"/>
    </source>
</evidence>
<dbReference type="CDD" id="cd06193">
    <property type="entry name" value="siderophore_interacting"/>
    <property type="match status" value="1"/>
</dbReference>
<evidence type="ECO:0000313" key="3">
    <source>
        <dbReference type="EMBL" id="MBB3962578.1"/>
    </source>
</evidence>
<dbReference type="InterPro" id="IPR013113">
    <property type="entry name" value="SIP_FAD-bd"/>
</dbReference>
<feature type="domain" description="FAD-binding FR-type" evidence="2">
    <location>
        <begin position="108"/>
        <end position="238"/>
    </location>
</feature>
<gene>
    <name evidence="3" type="ORF">GGQ67_000196</name>
</gene>
<sequence length="366" mass="41090">MTEPTRLRGSTEIRLLKLPEYLHLIVDRLASFDAAVVQTDDSITFEFPFASARFDMTPERLTMEASSPDEEGLRRAKELLGVAVELYAKSEKPQFVWTGDLAGDTTLSSFRLMRVERAWQVTPGMRRVRLTGSNLERFDSTTSMHIRMYFPTADVPEPVWPIAGPNGLTFWPSEERKPVARVYTIREMDVKAGYVDVDFVVHGDGDGSHEGVGCSWAMHAREGDQVGIMGPLGRPVRPADWYIMGCDETGLPALSRILERLPPDARGHAFVEVARATDEQPITHPKGIELRWIHRNGVPGGEHGELVRAIRAVEWPEGVSSFGWFASENEATKEIREYWRDTLSYGRDQTLAAGYWRRGVTGLMAG</sequence>
<dbReference type="Proteomes" id="UP000582090">
    <property type="component" value="Unassembled WGS sequence"/>
</dbReference>
<dbReference type="AlphaFoldDB" id="A0A7W6CKB2"/>
<dbReference type="InterPro" id="IPR007037">
    <property type="entry name" value="SIP_rossman_dom"/>
</dbReference>
<dbReference type="PANTHER" id="PTHR30157">
    <property type="entry name" value="FERRIC REDUCTASE, NADPH-DEPENDENT"/>
    <property type="match status" value="1"/>
</dbReference>
<organism evidence="3 4">
    <name type="scientific">Rhizobium metallidurans</name>
    <dbReference type="NCBI Taxonomy" id="1265931"/>
    <lineage>
        <taxon>Bacteria</taxon>
        <taxon>Pseudomonadati</taxon>
        <taxon>Pseudomonadota</taxon>
        <taxon>Alphaproteobacteria</taxon>
        <taxon>Hyphomicrobiales</taxon>
        <taxon>Rhizobiaceae</taxon>
        <taxon>Rhizobium/Agrobacterium group</taxon>
        <taxon>Rhizobium</taxon>
    </lineage>
</organism>
<reference evidence="3 4" key="1">
    <citation type="submission" date="2020-08" db="EMBL/GenBank/DDBJ databases">
        <title>Genomic Encyclopedia of Type Strains, Phase IV (KMG-IV): sequencing the most valuable type-strain genomes for metagenomic binning, comparative biology and taxonomic classification.</title>
        <authorList>
            <person name="Goeker M."/>
        </authorList>
    </citation>
    <scope>NUCLEOTIDE SEQUENCE [LARGE SCALE GENOMIC DNA]</scope>
    <source>
        <strain evidence="3 4">DSM 26575</strain>
    </source>
</reference>
<dbReference type="Gene3D" id="2.40.30.10">
    <property type="entry name" value="Translation factors"/>
    <property type="match status" value="1"/>
</dbReference>
<dbReference type="InterPro" id="IPR017938">
    <property type="entry name" value="Riboflavin_synthase-like_b-brl"/>
</dbReference>